<evidence type="ECO:0000313" key="5">
    <source>
        <dbReference type="Proteomes" id="UP000230646"/>
    </source>
</evidence>
<dbReference type="InterPro" id="IPR023574">
    <property type="entry name" value="Ribosomal_uL4_dom_sf"/>
</dbReference>
<dbReference type="Proteomes" id="UP000230646">
    <property type="component" value="Unassembled WGS sequence"/>
</dbReference>
<name>A0A2M7PQE3_9BACT</name>
<evidence type="ECO:0000256" key="2">
    <source>
        <dbReference type="ARBA" id="ARBA00022980"/>
    </source>
</evidence>
<protein>
    <submittedName>
        <fullName evidence="4">50S ribosomal protein L4</fullName>
    </submittedName>
</protein>
<dbReference type="SUPFAM" id="SSF52166">
    <property type="entry name" value="Ribosomal protein L4"/>
    <property type="match status" value="1"/>
</dbReference>
<comment type="caution">
    <text evidence="4">The sequence shown here is derived from an EMBL/GenBank/DDBJ whole genome shotgun (WGS) entry which is preliminary data.</text>
</comment>
<proteinExistence type="inferred from homology"/>
<dbReference type="EMBL" id="PFKO01000226">
    <property type="protein sequence ID" value="PIY32406.1"/>
    <property type="molecule type" value="Genomic_DNA"/>
</dbReference>
<evidence type="ECO:0000313" key="4">
    <source>
        <dbReference type="EMBL" id="PIY32406.1"/>
    </source>
</evidence>
<dbReference type="GO" id="GO:1990904">
    <property type="term" value="C:ribonucleoprotein complex"/>
    <property type="evidence" value="ECO:0007669"/>
    <property type="project" value="UniProtKB-KW"/>
</dbReference>
<organism evidence="4 5">
    <name type="scientific">Candidatus Infernicultor aquiphilus</name>
    <dbReference type="NCBI Taxonomy" id="1805029"/>
    <lineage>
        <taxon>Bacteria</taxon>
        <taxon>Pseudomonadati</taxon>
        <taxon>Atribacterota</taxon>
        <taxon>Candidatus Phoenicimicrobiia</taxon>
        <taxon>Candidatus Pheonicimicrobiales</taxon>
        <taxon>Candidatus Phoenicimicrobiaceae</taxon>
        <taxon>Candidatus Infernicultor</taxon>
    </lineage>
</organism>
<feature type="non-terminal residue" evidence="4">
    <location>
        <position position="1"/>
    </location>
</feature>
<comment type="similarity">
    <text evidence="1">Belongs to the universal ribosomal protein uL4 family.</text>
</comment>
<gene>
    <name evidence="4" type="ORF">COZ07_05870</name>
</gene>
<evidence type="ECO:0000256" key="1">
    <source>
        <dbReference type="ARBA" id="ARBA00010528"/>
    </source>
</evidence>
<evidence type="ECO:0000256" key="3">
    <source>
        <dbReference type="ARBA" id="ARBA00023274"/>
    </source>
</evidence>
<keyword evidence="3" id="KW-0687">Ribonucleoprotein</keyword>
<dbReference type="GO" id="GO:0003735">
    <property type="term" value="F:structural constituent of ribosome"/>
    <property type="evidence" value="ECO:0007669"/>
    <property type="project" value="InterPro"/>
</dbReference>
<keyword evidence="2 4" id="KW-0689">Ribosomal protein</keyword>
<dbReference type="GO" id="GO:0006412">
    <property type="term" value="P:translation"/>
    <property type="evidence" value="ECO:0007669"/>
    <property type="project" value="InterPro"/>
</dbReference>
<dbReference type="AlphaFoldDB" id="A0A2M7PQE3"/>
<accession>A0A2M7PQE3</accession>
<sequence length="28" mass="3184">KINTYDLINQGKIIITKDALQRIEGVLI</sequence>
<reference evidence="4 5" key="1">
    <citation type="submission" date="2017-09" db="EMBL/GenBank/DDBJ databases">
        <title>Depth-based differentiation of microbial function through sediment-hosted aquifers and enrichment of novel symbionts in the deep terrestrial subsurface.</title>
        <authorList>
            <person name="Probst A.J."/>
            <person name="Ladd B."/>
            <person name="Jarett J.K."/>
            <person name="Geller-Mcgrath D.E."/>
            <person name="Sieber C.M."/>
            <person name="Emerson J.B."/>
            <person name="Anantharaman K."/>
            <person name="Thomas B.C."/>
            <person name="Malmstrom R."/>
            <person name="Stieglmeier M."/>
            <person name="Klingl A."/>
            <person name="Woyke T."/>
            <person name="Ryan C.M."/>
            <person name="Banfield J.F."/>
        </authorList>
    </citation>
    <scope>NUCLEOTIDE SEQUENCE [LARGE SCALE GENOMIC DNA]</scope>
    <source>
        <strain evidence="4">CG_4_10_14_3_um_filter_34_13</strain>
    </source>
</reference>
<dbReference type="GO" id="GO:0005840">
    <property type="term" value="C:ribosome"/>
    <property type="evidence" value="ECO:0007669"/>
    <property type="project" value="UniProtKB-KW"/>
</dbReference>